<organism evidence="8 9">
    <name type="scientific">Trifolium subterraneum</name>
    <name type="common">Subterranean clover</name>
    <dbReference type="NCBI Taxonomy" id="3900"/>
    <lineage>
        <taxon>Eukaryota</taxon>
        <taxon>Viridiplantae</taxon>
        <taxon>Streptophyta</taxon>
        <taxon>Embryophyta</taxon>
        <taxon>Tracheophyta</taxon>
        <taxon>Spermatophyta</taxon>
        <taxon>Magnoliopsida</taxon>
        <taxon>eudicotyledons</taxon>
        <taxon>Gunneridae</taxon>
        <taxon>Pentapetalae</taxon>
        <taxon>rosids</taxon>
        <taxon>fabids</taxon>
        <taxon>Fabales</taxon>
        <taxon>Fabaceae</taxon>
        <taxon>Papilionoideae</taxon>
        <taxon>50 kb inversion clade</taxon>
        <taxon>NPAAA clade</taxon>
        <taxon>Hologalegina</taxon>
        <taxon>IRL clade</taxon>
        <taxon>Trifolieae</taxon>
        <taxon>Trifolium</taxon>
    </lineage>
</organism>
<evidence type="ECO:0000256" key="6">
    <source>
        <dbReference type="ARBA" id="ARBA00023136"/>
    </source>
</evidence>
<protein>
    <recommendedName>
        <fullName evidence="10">Major facilitator superfamily (MFS) profile domain-containing protein</fullName>
    </recommendedName>
</protein>
<keyword evidence="5 7" id="KW-1133">Transmembrane helix</keyword>
<feature type="transmembrane region" description="Helical" evidence="7">
    <location>
        <begin position="47"/>
        <end position="69"/>
    </location>
</feature>
<dbReference type="SUPFAM" id="SSF103473">
    <property type="entry name" value="MFS general substrate transporter"/>
    <property type="match status" value="1"/>
</dbReference>
<reference evidence="9" key="1">
    <citation type="journal article" date="2017" name="Front. Plant Sci.">
        <title>Climate Clever Clovers: New Paradigm to Reduce the Environmental Footprint of Ruminants by Breeding Low Methanogenic Forages Utilizing Haplotype Variation.</title>
        <authorList>
            <person name="Kaur P."/>
            <person name="Appels R."/>
            <person name="Bayer P.E."/>
            <person name="Keeble-Gagnere G."/>
            <person name="Wang J."/>
            <person name="Hirakawa H."/>
            <person name="Shirasawa K."/>
            <person name="Vercoe P."/>
            <person name="Stefanova K."/>
            <person name="Durmic Z."/>
            <person name="Nichols P."/>
            <person name="Revell C."/>
            <person name="Isobe S.N."/>
            <person name="Edwards D."/>
            <person name="Erskine W."/>
        </authorList>
    </citation>
    <scope>NUCLEOTIDE SEQUENCE [LARGE SCALE GENOMIC DNA]</scope>
    <source>
        <strain evidence="9">cv. Daliak</strain>
    </source>
</reference>
<evidence type="ECO:0000313" key="9">
    <source>
        <dbReference type="Proteomes" id="UP000242715"/>
    </source>
</evidence>
<gene>
    <name evidence="8" type="ORF">TSUD_228120</name>
</gene>
<keyword evidence="3" id="KW-0813">Transport</keyword>
<dbReference type="InterPro" id="IPR045262">
    <property type="entry name" value="STP/PLT_plant"/>
</dbReference>
<evidence type="ECO:0000313" key="8">
    <source>
        <dbReference type="EMBL" id="GAU18822.1"/>
    </source>
</evidence>
<dbReference type="Gene3D" id="1.20.1250.20">
    <property type="entry name" value="MFS general substrate transporter like domains"/>
    <property type="match status" value="2"/>
</dbReference>
<evidence type="ECO:0000256" key="3">
    <source>
        <dbReference type="ARBA" id="ARBA00022448"/>
    </source>
</evidence>
<dbReference type="InterPro" id="IPR036259">
    <property type="entry name" value="MFS_trans_sf"/>
</dbReference>
<dbReference type="PANTHER" id="PTHR23500">
    <property type="entry name" value="SOLUTE CARRIER FAMILY 2, FACILITATED GLUCOSE TRANSPORTER"/>
    <property type="match status" value="1"/>
</dbReference>
<dbReference type="Pfam" id="PF00083">
    <property type="entry name" value="Sugar_tr"/>
    <property type="match status" value="1"/>
</dbReference>
<proteinExistence type="inferred from homology"/>
<comment type="similarity">
    <text evidence="2">Belongs to the major facilitator superfamily. Sugar transporter (TC 2.A.1.1) family.</text>
</comment>
<accession>A0A2Z6LLM8</accession>
<dbReference type="InterPro" id="IPR005828">
    <property type="entry name" value="MFS_sugar_transport-like"/>
</dbReference>
<dbReference type="GO" id="GO:0016020">
    <property type="term" value="C:membrane"/>
    <property type="evidence" value="ECO:0007669"/>
    <property type="project" value="UniProtKB-SubCell"/>
</dbReference>
<name>A0A2Z6LLM8_TRISU</name>
<dbReference type="EMBL" id="DF973190">
    <property type="protein sequence ID" value="GAU18822.1"/>
    <property type="molecule type" value="Genomic_DNA"/>
</dbReference>
<dbReference type="PANTHER" id="PTHR23500:SF357">
    <property type="entry name" value="IP12678P"/>
    <property type="match status" value="1"/>
</dbReference>
<keyword evidence="4 7" id="KW-0812">Transmembrane</keyword>
<feature type="transmembrane region" description="Helical" evidence="7">
    <location>
        <begin position="20"/>
        <end position="40"/>
    </location>
</feature>
<keyword evidence="6 7" id="KW-0472">Membrane</keyword>
<evidence type="ECO:0000256" key="4">
    <source>
        <dbReference type="ARBA" id="ARBA00022692"/>
    </source>
</evidence>
<comment type="subcellular location">
    <subcellularLocation>
        <location evidence="1">Membrane</location>
        <topology evidence="1">Multi-pass membrane protein</topology>
    </subcellularLocation>
</comment>
<evidence type="ECO:0000256" key="7">
    <source>
        <dbReference type="SAM" id="Phobius"/>
    </source>
</evidence>
<dbReference type="GO" id="GO:0015144">
    <property type="term" value="F:carbohydrate transmembrane transporter activity"/>
    <property type="evidence" value="ECO:0007669"/>
    <property type="project" value="InterPro"/>
</dbReference>
<evidence type="ECO:0008006" key="10">
    <source>
        <dbReference type="Google" id="ProtNLM"/>
    </source>
</evidence>
<keyword evidence="9" id="KW-1185">Reference proteome</keyword>
<sequence>MFYAPVLFNTLGFKNDASLYSAVITGAVNVLSTVVSIYSVDKLGRRMLLLEAGVQIWVFIMSIFVFFLVPETKNIPIEEMTERVWKKHWFWKRFTEDDYNNEKIANADYQL</sequence>
<dbReference type="Proteomes" id="UP000242715">
    <property type="component" value="Unassembled WGS sequence"/>
</dbReference>
<dbReference type="OrthoDB" id="1937911at2759"/>
<evidence type="ECO:0000256" key="2">
    <source>
        <dbReference type="ARBA" id="ARBA00010992"/>
    </source>
</evidence>
<dbReference type="InterPro" id="IPR005829">
    <property type="entry name" value="Sugar_transporter_CS"/>
</dbReference>
<dbReference type="AlphaFoldDB" id="A0A2Z6LLM8"/>
<dbReference type="PROSITE" id="PS00216">
    <property type="entry name" value="SUGAR_TRANSPORT_1"/>
    <property type="match status" value="1"/>
</dbReference>
<evidence type="ECO:0000256" key="1">
    <source>
        <dbReference type="ARBA" id="ARBA00004141"/>
    </source>
</evidence>
<evidence type="ECO:0000256" key="5">
    <source>
        <dbReference type="ARBA" id="ARBA00022989"/>
    </source>
</evidence>